<feature type="region of interest" description="Disordered" evidence="3">
    <location>
        <begin position="531"/>
        <end position="550"/>
    </location>
</feature>
<dbReference type="PROSITE" id="PS51168">
    <property type="entry name" value="CHORISMATE_MUT_2"/>
    <property type="match status" value="1"/>
</dbReference>
<dbReference type="EMBL" id="FWZU01000004">
    <property type="protein sequence ID" value="SMF27300.1"/>
    <property type="molecule type" value="Genomic_DNA"/>
</dbReference>
<dbReference type="GO" id="GO:0016765">
    <property type="term" value="F:transferase activity, transferring alkyl or aryl (other than methyl) groups"/>
    <property type="evidence" value="ECO:0007669"/>
    <property type="project" value="InterPro"/>
</dbReference>
<organism evidence="5 6">
    <name type="scientific">Desulfovibrio gilichinskyi</name>
    <dbReference type="NCBI Taxonomy" id="1519643"/>
    <lineage>
        <taxon>Bacteria</taxon>
        <taxon>Pseudomonadati</taxon>
        <taxon>Thermodesulfobacteriota</taxon>
        <taxon>Desulfovibrionia</taxon>
        <taxon>Desulfovibrionales</taxon>
        <taxon>Desulfovibrionaceae</taxon>
        <taxon>Desulfovibrio</taxon>
    </lineage>
</organism>
<keyword evidence="6" id="KW-1185">Reference proteome</keyword>
<dbReference type="InterPro" id="IPR002701">
    <property type="entry name" value="CM_II_prokaryot"/>
</dbReference>
<accession>A0A1X7E4I0</accession>
<evidence type="ECO:0000313" key="6">
    <source>
        <dbReference type="Proteomes" id="UP000192906"/>
    </source>
</evidence>
<dbReference type="SUPFAM" id="SSF55205">
    <property type="entry name" value="EPT/RTPC-like"/>
    <property type="match status" value="1"/>
</dbReference>
<gene>
    <name evidence="5" type="ORF">SAMN06295933_2635</name>
</gene>
<dbReference type="Gene3D" id="3.65.10.10">
    <property type="entry name" value="Enolpyruvate transferase domain"/>
    <property type="match status" value="2"/>
</dbReference>
<dbReference type="InterPro" id="IPR036979">
    <property type="entry name" value="CM_dom_sf"/>
</dbReference>
<dbReference type="InterPro" id="IPR001986">
    <property type="entry name" value="Enolpyruvate_Tfrase_dom"/>
</dbReference>
<dbReference type="AlphaFoldDB" id="A0A1X7E4I0"/>
<dbReference type="Proteomes" id="UP000192906">
    <property type="component" value="Unassembled WGS sequence"/>
</dbReference>
<evidence type="ECO:0000256" key="2">
    <source>
        <dbReference type="ARBA" id="ARBA00022679"/>
    </source>
</evidence>
<feature type="domain" description="Chorismate mutase" evidence="4">
    <location>
        <begin position="11"/>
        <end position="102"/>
    </location>
</feature>
<dbReference type="RefSeq" id="WP_085102950.1">
    <property type="nucleotide sequence ID" value="NZ_FWZU01000004.1"/>
</dbReference>
<keyword evidence="2 5" id="KW-0808">Transferase</keyword>
<dbReference type="Pfam" id="PF01817">
    <property type="entry name" value="CM_2"/>
    <property type="match status" value="1"/>
</dbReference>
<protein>
    <recommendedName>
        <fullName evidence="1">chorismate mutase</fullName>
        <ecNumber evidence="1">5.4.99.5</ecNumber>
    </recommendedName>
</protein>
<dbReference type="Pfam" id="PF00275">
    <property type="entry name" value="EPSP_synthase"/>
    <property type="match status" value="1"/>
</dbReference>
<dbReference type="GO" id="GO:0004106">
    <property type="term" value="F:chorismate mutase activity"/>
    <property type="evidence" value="ECO:0007669"/>
    <property type="project" value="UniProtKB-EC"/>
</dbReference>
<sequence length="550" mass="60207">MPNYKKFDSQGDDSPRRPSLLQEIKDLDERLISLISRRNNLMGKAAAKRRLKGLPLGDPDMERRIFETWTTEATDKKFNIKAARRVFEQLNALAYTCVAKPENRNLPSYALSPPRRPVKVVIDGPCSLFQSQLWIALAAMCSADAKMSPLSVNDQLTELAKAFNQAGAHISWENDTIESRASEDGVSFEDKLVFAGDDEMTMFLVLAFGLKSPGKFKIAGGTILKQYDSRPLTALLAPLGARLNTLDLQSHGLPARLECGGNLVSSLTVTEDTPPKFAAALTLAAWTYPKGLTLNFEKDWSGISEIRDAVDVLNACGIKADLTDTSCTVHPTKTFSFPEQPSIALDPELSAALLSIPAFAGGNVTIKGTWPKTSPKAKDALKALTLGGLVVKVSDTEISSTKGDQPQSVNIDFGQASKLFPIGIALAVNSGTECSLQGINDTALFEQGIELLERLGLQYARTENGVQITPGRLQWEDAWNAPTPYFGIALGLMAWIRPGLSLLNPGDITELWPRYWTLYNSLPEIDGLKDPEVKDRNDDAKSNRRRIKID</sequence>
<dbReference type="SUPFAM" id="SSF48600">
    <property type="entry name" value="Chorismate mutase II"/>
    <property type="match status" value="1"/>
</dbReference>
<evidence type="ECO:0000259" key="4">
    <source>
        <dbReference type="PROSITE" id="PS51168"/>
    </source>
</evidence>
<dbReference type="InterPro" id="IPR036263">
    <property type="entry name" value="Chorismate_II_sf"/>
</dbReference>
<dbReference type="InterPro" id="IPR036968">
    <property type="entry name" value="Enolpyruvate_Tfrase_sf"/>
</dbReference>
<dbReference type="Gene3D" id="1.20.59.10">
    <property type="entry name" value="Chorismate mutase"/>
    <property type="match status" value="1"/>
</dbReference>
<evidence type="ECO:0000256" key="3">
    <source>
        <dbReference type="SAM" id="MobiDB-lite"/>
    </source>
</evidence>
<name>A0A1X7E4I0_9BACT</name>
<dbReference type="OrthoDB" id="5469219at2"/>
<dbReference type="GO" id="GO:0046417">
    <property type="term" value="P:chorismate metabolic process"/>
    <property type="evidence" value="ECO:0007669"/>
    <property type="project" value="InterPro"/>
</dbReference>
<dbReference type="SMART" id="SM00830">
    <property type="entry name" value="CM_2"/>
    <property type="match status" value="1"/>
</dbReference>
<evidence type="ECO:0000313" key="5">
    <source>
        <dbReference type="EMBL" id="SMF27300.1"/>
    </source>
</evidence>
<dbReference type="STRING" id="1519643.SAMN06295933_2635"/>
<reference evidence="6" key="1">
    <citation type="submission" date="2017-04" db="EMBL/GenBank/DDBJ databases">
        <authorList>
            <person name="Varghese N."/>
            <person name="Submissions S."/>
        </authorList>
    </citation>
    <scope>NUCLEOTIDE SEQUENCE [LARGE SCALE GENOMIC DNA]</scope>
    <source>
        <strain evidence="6">K3S</strain>
    </source>
</reference>
<proteinExistence type="predicted"/>
<evidence type="ECO:0000256" key="1">
    <source>
        <dbReference type="ARBA" id="ARBA00012404"/>
    </source>
</evidence>
<dbReference type="InterPro" id="IPR013792">
    <property type="entry name" value="RNA3'P_cycl/enolpyr_Trfase_a/b"/>
</dbReference>
<dbReference type="EC" id="5.4.99.5" evidence="1"/>